<dbReference type="AlphaFoldDB" id="A0AAD3TKR4"/>
<reference evidence="2" key="1">
    <citation type="submission" date="2023-05" db="EMBL/GenBank/DDBJ databases">
        <title>Nepenthes gracilis genome sequencing.</title>
        <authorList>
            <person name="Fukushima K."/>
        </authorList>
    </citation>
    <scope>NUCLEOTIDE SEQUENCE</scope>
    <source>
        <strain evidence="2">SING2019-196</strain>
    </source>
</reference>
<keyword evidence="1" id="KW-0472">Membrane</keyword>
<comment type="caution">
    <text evidence="2">The sequence shown here is derived from an EMBL/GenBank/DDBJ whole genome shotgun (WGS) entry which is preliminary data.</text>
</comment>
<feature type="transmembrane region" description="Helical" evidence="1">
    <location>
        <begin position="117"/>
        <end position="137"/>
    </location>
</feature>
<evidence type="ECO:0000313" key="2">
    <source>
        <dbReference type="EMBL" id="GMH31760.1"/>
    </source>
</evidence>
<feature type="transmembrane region" description="Helical" evidence="1">
    <location>
        <begin position="88"/>
        <end position="105"/>
    </location>
</feature>
<accession>A0AAD3TKR4</accession>
<keyword evidence="1" id="KW-0812">Transmembrane</keyword>
<sequence length="252" mass="27350">MLRLVSLTKVNEALSEVVAGNGVAGSGSLANADEQHFLLLMASLPADTETVGRLHKSWKCRNGIWSGVLACGTPVLPAWFFARFECGWVNTWLTWPVCFCAGLPCNRPVAFSPFRLICRYGMLFGFRPILFFLLSHAHGLDVGLADVVLDVGLTDVGFFLLLFPPQSVDGTGLKSWRLWLSAISRMHLGHDMQNRNNDSGISFLGPWFAVRGVAVVMYALTLAWAVPSIASWPFVALMMGQVSALVGGGCCA</sequence>
<evidence type="ECO:0000313" key="3">
    <source>
        <dbReference type="Proteomes" id="UP001279734"/>
    </source>
</evidence>
<gene>
    <name evidence="2" type="ORF">Nepgr_033604</name>
</gene>
<feature type="transmembrane region" description="Helical" evidence="1">
    <location>
        <begin position="63"/>
        <end position="82"/>
    </location>
</feature>
<name>A0AAD3TKR4_NEPGR</name>
<dbReference type="EMBL" id="BSYO01000041">
    <property type="protein sequence ID" value="GMH31760.1"/>
    <property type="molecule type" value="Genomic_DNA"/>
</dbReference>
<evidence type="ECO:0000256" key="1">
    <source>
        <dbReference type="SAM" id="Phobius"/>
    </source>
</evidence>
<keyword evidence="3" id="KW-1185">Reference proteome</keyword>
<dbReference type="Proteomes" id="UP001279734">
    <property type="component" value="Unassembled WGS sequence"/>
</dbReference>
<feature type="transmembrane region" description="Helical" evidence="1">
    <location>
        <begin position="201"/>
        <end position="226"/>
    </location>
</feature>
<keyword evidence="1" id="KW-1133">Transmembrane helix</keyword>
<proteinExistence type="predicted"/>
<organism evidence="2 3">
    <name type="scientific">Nepenthes gracilis</name>
    <name type="common">Slender pitcher plant</name>
    <dbReference type="NCBI Taxonomy" id="150966"/>
    <lineage>
        <taxon>Eukaryota</taxon>
        <taxon>Viridiplantae</taxon>
        <taxon>Streptophyta</taxon>
        <taxon>Embryophyta</taxon>
        <taxon>Tracheophyta</taxon>
        <taxon>Spermatophyta</taxon>
        <taxon>Magnoliopsida</taxon>
        <taxon>eudicotyledons</taxon>
        <taxon>Gunneridae</taxon>
        <taxon>Pentapetalae</taxon>
        <taxon>Caryophyllales</taxon>
        <taxon>Nepenthaceae</taxon>
        <taxon>Nepenthes</taxon>
    </lineage>
</organism>
<protein>
    <submittedName>
        <fullName evidence="2">Uncharacterized protein</fullName>
    </submittedName>
</protein>